<name>A0A6A4P8J3_LUPAL</name>
<dbReference type="AlphaFoldDB" id="A0A6A4P8J3"/>
<organism evidence="2 3">
    <name type="scientific">Lupinus albus</name>
    <name type="common">White lupine</name>
    <name type="synonym">Lupinus termis</name>
    <dbReference type="NCBI Taxonomy" id="3870"/>
    <lineage>
        <taxon>Eukaryota</taxon>
        <taxon>Viridiplantae</taxon>
        <taxon>Streptophyta</taxon>
        <taxon>Embryophyta</taxon>
        <taxon>Tracheophyta</taxon>
        <taxon>Spermatophyta</taxon>
        <taxon>Magnoliopsida</taxon>
        <taxon>eudicotyledons</taxon>
        <taxon>Gunneridae</taxon>
        <taxon>Pentapetalae</taxon>
        <taxon>rosids</taxon>
        <taxon>fabids</taxon>
        <taxon>Fabales</taxon>
        <taxon>Fabaceae</taxon>
        <taxon>Papilionoideae</taxon>
        <taxon>50 kb inversion clade</taxon>
        <taxon>genistoids sensu lato</taxon>
        <taxon>core genistoids</taxon>
        <taxon>Genisteae</taxon>
        <taxon>Lupinus</taxon>
    </lineage>
</organism>
<dbReference type="Proteomes" id="UP000447434">
    <property type="component" value="Chromosome 16"/>
</dbReference>
<proteinExistence type="predicted"/>
<evidence type="ECO:0000313" key="2">
    <source>
        <dbReference type="EMBL" id="KAE9598001.1"/>
    </source>
</evidence>
<evidence type="ECO:0000313" key="3">
    <source>
        <dbReference type="Proteomes" id="UP000447434"/>
    </source>
</evidence>
<dbReference type="InterPro" id="IPR004314">
    <property type="entry name" value="Neprosin"/>
</dbReference>
<keyword evidence="3" id="KW-1185">Reference proteome</keyword>
<dbReference type="Pfam" id="PF03080">
    <property type="entry name" value="Neprosin"/>
    <property type="match status" value="1"/>
</dbReference>
<feature type="domain" description="Neprosin PEP catalytic" evidence="1">
    <location>
        <begin position="1"/>
        <end position="82"/>
    </location>
</feature>
<dbReference type="EMBL" id="WOCE01000016">
    <property type="protein sequence ID" value="KAE9598001.1"/>
    <property type="molecule type" value="Genomic_DNA"/>
</dbReference>
<accession>A0A6A4P8J3</accession>
<comment type="caution">
    <text evidence="2">The sequence shown here is derived from an EMBL/GenBank/DDBJ whole genome shotgun (WGS) entry which is preliminary data.</text>
</comment>
<sequence>MSRADVVGWGGRVYGVVDGTSPQMGSGYFPDGNLTHACFMRRISYIVSGSLQEPKEKLLDISVDNSNCYNVKYLDDNNRWRL</sequence>
<gene>
    <name evidence="2" type="ORF">Lalb_Chr16g0392541</name>
</gene>
<reference evidence="3" key="1">
    <citation type="journal article" date="2020" name="Nat. Commun.">
        <title>Genome sequence of the cluster root forming white lupin.</title>
        <authorList>
            <person name="Hufnagel B."/>
            <person name="Marques A."/>
            <person name="Soriano A."/>
            <person name="Marques L."/>
            <person name="Divol F."/>
            <person name="Doumas P."/>
            <person name="Sallet E."/>
            <person name="Mancinotti D."/>
            <person name="Carrere S."/>
            <person name="Marande W."/>
            <person name="Arribat S."/>
            <person name="Keller J."/>
            <person name="Huneau C."/>
            <person name="Blein T."/>
            <person name="Aime D."/>
            <person name="Laguerre M."/>
            <person name="Taylor J."/>
            <person name="Schubert V."/>
            <person name="Nelson M."/>
            <person name="Geu-Flores F."/>
            <person name="Crespi M."/>
            <person name="Gallardo-Guerrero K."/>
            <person name="Delaux P.-M."/>
            <person name="Salse J."/>
            <person name="Berges H."/>
            <person name="Guyot R."/>
            <person name="Gouzy J."/>
            <person name="Peret B."/>
        </authorList>
    </citation>
    <scope>NUCLEOTIDE SEQUENCE [LARGE SCALE GENOMIC DNA]</scope>
    <source>
        <strain evidence="3">cv. Amiga</strain>
    </source>
</reference>
<protein>
    <submittedName>
        <fullName evidence="2">Putative neprosin</fullName>
    </submittedName>
</protein>
<evidence type="ECO:0000259" key="1">
    <source>
        <dbReference type="PROSITE" id="PS52045"/>
    </source>
</evidence>
<dbReference type="PROSITE" id="PS52045">
    <property type="entry name" value="NEPROSIN_PEP_CD"/>
    <property type="match status" value="1"/>
</dbReference>